<proteinExistence type="predicted"/>
<evidence type="ECO:0000313" key="3">
    <source>
        <dbReference type="EMBL" id="PLW16953.1"/>
    </source>
</evidence>
<feature type="compositionally biased region" description="Low complexity" evidence="1">
    <location>
        <begin position="277"/>
        <end position="290"/>
    </location>
</feature>
<protein>
    <submittedName>
        <fullName evidence="3">Uncharacterized protein</fullName>
    </submittedName>
</protein>
<accession>A0A2N5SUP7</accession>
<dbReference type="Proteomes" id="UP000235388">
    <property type="component" value="Unassembled WGS sequence"/>
</dbReference>
<feature type="region of interest" description="Disordered" evidence="1">
    <location>
        <begin position="55"/>
        <end position="74"/>
    </location>
</feature>
<dbReference type="AlphaFoldDB" id="A0A2N5SUP7"/>
<dbReference type="EMBL" id="PGCJ01000859">
    <property type="protein sequence ID" value="PLW16953.1"/>
    <property type="molecule type" value="Genomic_DNA"/>
</dbReference>
<gene>
    <name evidence="3" type="ORF">PCANC_13914</name>
</gene>
<dbReference type="OrthoDB" id="2507114at2759"/>
<keyword evidence="4" id="KW-1185">Reference proteome</keyword>
<keyword evidence="2" id="KW-0732">Signal</keyword>
<feature type="chain" id="PRO_5014795046" evidence="2">
    <location>
        <begin position="25"/>
        <end position="302"/>
    </location>
</feature>
<name>A0A2N5SUP7_9BASI</name>
<dbReference type="STRING" id="200324.A0A2N5SUP7"/>
<comment type="caution">
    <text evidence="3">The sequence shown here is derived from an EMBL/GenBank/DDBJ whole genome shotgun (WGS) entry which is preliminary data.</text>
</comment>
<feature type="compositionally biased region" description="Basic and acidic residues" evidence="1">
    <location>
        <begin position="232"/>
        <end position="276"/>
    </location>
</feature>
<evidence type="ECO:0000313" key="4">
    <source>
        <dbReference type="Proteomes" id="UP000235388"/>
    </source>
</evidence>
<evidence type="ECO:0000256" key="1">
    <source>
        <dbReference type="SAM" id="MobiDB-lite"/>
    </source>
</evidence>
<feature type="signal peptide" evidence="2">
    <location>
        <begin position="1"/>
        <end position="24"/>
    </location>
</feature>
<feature type="region of interest" description="Disordered" evidence="1">
    <location>
        <begin position="205"/>
        <end position="302"/>
    </location>
</feature>
<sequence length="302" mass="32065">MNPTSCLFVKVAILLALSCQVIRAEFSGGLQLLEEHKDFLDEDLGSKLRRRQVDLKSEDGKKDAAAAGKEKSGSKEEQLASKLFEGIIEMGVGLEAVTNLGSSTKDILDESKKVSSIVPKLKSLTADLLNSAPNKNPQLSQAVEESSKAGESIAKSLVAIEAKPDDANTIKGEFKNLEKSFQQILATSDGVAVAAIPKLAELAGGQAPQGAGKPDEKGASVNLQAAAPNPATEKKDEPKKEEPKKEEPKKEEPKKEEPKKEEPKTEEPKKVEENKPAEVAPATAATVEAKGAIEPIDTGVVV</sequence>
<evidence type="ECO:0000256" key="2">
    <source>
        <dbReference type="SAM" id="SignalP"/>
    </source>
</evidence>
<reference evidence="3 4" key="1">
    <citation type="submission" date="2017-11" db="EMBL/GenBank/DDBJ databases">
        <title>De novo assembly and phasing of dikaryotic genomes from two isolates of Puccinia coronata f. sp. avenae, the causal agent of oat crown rust.</title>
        <authorList>
            <person name="Miller M.E."/>
            <person name="Zhang Y."/>
            <person name="Omidvar V."/>
            <person name="Sperschneider J."/>
            <person name="Schwessinger B."/>
            <person name="Raley C."/>
            <person name="Palmer J.M."/>
            <person name="Garnica D."/>
            <person name="Upadhyaya N."/>
            <person name="Rathjen J."/>
            <person name="Taylor J.M."/>
            <person name="Park R.F."/>
            <person name="Dodds P.N."/>
            <person name="Hirsch C.D."/>
            <person name="Kianian S.F."/>
            <person name="Figueroa M."/>
        </authorList>
    </citation>
    <scope>NUCLEOTIDE SEQUENCE [LARGE SCALE GENOMIC DNA]</scope>
    <source>
        <strain evidence="3">12NC29</strain>
    </source>
</reference>
<organism evidence="3 4">
    <name type="scientific">Puccinia coronata f. sp. avenae</name>
    <dbReference type="NCBI Taxonomy" id="200324"/>
    <lineage>
        <taxon>Eukaryota</taxon>
        <taxon>Fungi</taxon>
        <taxon>Dikarya</taxon>
        <taxon>Basidiomycota</taxon>
        <taxon>Pucciniomycotina</taxon>
        <taxon>Pucciniomycetes</taxon>
        <taxon>Pucciniales</taxon>
        <taxon>Pucciniaceae</taxon>
        <taxon>Puccinia</taxon>
    </lineage>
</organism>